<evidence type="ECO:0000313" key="4">
    <source>
        <dbReference type="Proteomes" id="UP000678499"/>
    </source>
</evidence>
<feature type="compositionally biased region" description="Low complexity" evidence="1">
    <location>
        <begin position="59"/>
        <end position="69"/>
    </location>
</feature>
<dbReference type="Proteomes" id="UP000678499">
    <property type="component" value="Unassembled WGS sequence"/>
</dbReference>
<feature type="region of interest" description="Disordered" evidence="1">
    <location>
        <begin position="52"/>
        <end position="93"/>
    </location>
</feature>
<dbReference type="OrthoDB" id="8186197at2759"/>
<name>A0A7R9BTF9_9CRUS</name>
<feature type="transmembrane region" description="Helical" evidence="2">
    <location>
        <begin position="134"/>
        <end position="157"/>
    </location>
</feature>
<dbReference type="AlphaFoldDB" id="A0A7R9BTF9"/>
<evidence type="ECO:0000256" key="2">
    <source>
        <dbReference type="SAM" id="Phobius"/>
    </source>
</evidence>
<protein>
    <recommendedName>
        <fullName evidence="5">Transmembrane protein</fullName>
    </recommendedName>
</protein>
<sequence>MDVPGNNRPVWWHASGDPSLQYASYESNGTQTDDADAVEVVPVTVLPACQYMPSPPTPFRSSPSRVTSPAAVSADEEADVSTDNNNKGRKKREEKLLRAVGRTVAGTGLALIIAGMVNAALGIYGYTIPGSGKYYLGFGLLSGATTCIAGCAGLRAGQKFGDKHFVRGYILLVGFSMMTTLAMLTLSYLALVRHPGYTVDALAGSVSCLGVLTAVIDTLALALCCCYCPPSSSTSNIRSASSSSKRVFKDHFCWLPIAKQRLANSISAVAVKIDNVTSTLPSFPRS</sequence>
<dbReference type="EMBL" id="OA884784">
    <property type="protein sequence ID" value="CAD7281292.1"/>
    <property type="molecule type" value="Genomic_DNA"/>
</dbReference>
<keyword evidence="4" id="KW-1185">Reference proteome</keyword>
<evidence type="ECO:0000313" key="3">
    <source>
        <dbReference type="EMBL" id="CAD7281292.1"/>
    </source>
</evidence>
<gene>
    <name evidence="3" type="ORF">NMOB1V02_LOCUS8940</name>
</gene>
<accession>A0A7R9BTF9</accession>
<organism evidence="3">
    <name type="scientific">Notodromas monacha</name>
    <dbReference type="NCBI Taxonomy" id="399045"/>
    <lineage>
        <taxon>Eukaryota</taxon>
        <taxon>Metazoa</taxon>
        <taxon>Ecdysozoa</taxon>
        <taxon>Arthropoda</taxon>
        <taxon>Crustacea</taxon>
        <taxon>Oligostraca</taxon>
        <taxon>Ostracoda</taxon>
        <taxon>Podocopa</taxon>
        <taxon>Podocopida</taxon>
        <taxon>Cypridocopina</taxon>
        <taxon>Cypridoidea</taxon>
        <taxon>Cyprididae</taxon>
        <taxon>Notodromas</taxon>
    </lineage>
</organism>
<reference evidence="3" key="1">
    <citation type="submission" date="2020-11" db="EMBL/GenBank/DDBJ databases">
        <authorList>
            <person name="Tran Van P."/>
        </authorList>
    </citation>
    <scope>NUCLEOTIDE SEQUENCE</scope>
</reference>
<dbReference type="EMBL" id="CAJPEX010002747">
    <property type="protein sequence ID" value="CAG0921444.1"/>
    <property type="molecule type" value="Genomic_DNA"/>
</dbReference>
<keyword evidence="2" id="KW-1133">Transmembrane helix</keyword>
<evidence type="ECO:0008006" key="5">
    <source>
        <dbReference type="Google" id="ProtNLM"/>
    </source>
</evidence>
<keyword evidence="2" id="KW-0812">Transmembrane</keyword>
<feature type="transmembrane region" description="Helical" evidence="2">
    <location>
        <begin position="169"/>
        <end position="190"/>
    </location>
</feature>
<proteinExistence type="predicted"/>
<feature type="transmembrane region" description="Helical" evidence="2">
    <location>
        <begin position="99"/>
        <end position="128"/>
    </location>
</feature>
<keyword evidence="2" id="KW-0472">Membrane</keyword>
<feature type="transmembrane region" description="Helical" evidence="2">
    <location>
        <begin position="202"/>
        <end position="228"/>
    </location>
</feature>
<evidence type="ECO:0000256" key="1">
    <source>
        <dbReference type="SAM" id="MobiDB-lite"/>
    </source>
</evidence>